<dbReference type="Proteomes" id="UP000233060">
    <property type="component" value="Unassembled WGS sequence"/>
</dbReference>
<dbReference type="Pfam" id="PF03028">
    <property type="entry name" value="Dynein_heavy"/>
    <property type="match status" value="1"/>
</dbReference>
<organism evidence="4 5">
    <name type="scientific">Cercocebus atys</name>
    <name type="common">Sooty mangabey</name>
    <name type="synonym">Cercocebus torquatus atys</name>
    <dbReference type="NCBI Taxonomy" id="9531"/>
    <lineage>
        <taxon>Eukaryota</taxon>
        <taxon>Metazoa</taxon>
        <taxon>Chordata</taxon>
        <taxon>Craniata</taxon>
        <taxon>Vertebrata</taxon>
        <taxon>Euteleostomi</taxon>
        <taxon>Mammalia</taxon>
        <taxon>Eutheria</taxon>
        <taxon>Euarchontoglires</taxon>
        <taxon>Primates</taxon>
        <taxon>Haplorrhini</taxon>
        <taxon>Catarrhini</taxon>
        <taxon>Cercopithecidae</taxon>
        <taxon>Cercopithecinae</taxon>
        <taxon>Cercocebus</taxon>
    </lineage>
</organism>
<name>A0A2K5L5A4_CERAT</name>
<dbReference type="GeneTree" id="ENSGT00940000154620"/>
<sequence>MGQGQADLAIQMLKECARNGDWLCLKNLHLVVSWLPVLEKELNTLQPKDTFRLWLTAEVHPNFTPILLQSSLKITYESPPGLKKNLMRTYESWTPEQISKKDNIHRAHALFSLAWFHAACQERRNYIPQGWTKFYEFSLSDLRAGYNIIDRLFDGAKDIQWEFVHGLLENAIYGGRIDNYFDLRVLQSYLKQFFNSSVIDVFNQRNKKSIFPYSVSLPQSCSILDYRAVIEKLPEDDKPSFFGLSANIARSSQRMISSQNRTKGLNKFQSVLYISDLCYYNSNLIHQKVPPPNDRQGSPILSFIILEQFNTIRLVQSVHQSLAALSKVIRGTTLLSSEVQKLASALLNQKCPLAWQSKWEGPEDPLQYLRGLVARALAIQNWVDKAEKQALLSETLDLSELFHPDTFLNALRQETARAVGRSVDSLKFVASWKGRLPEAKLQIKISGLLLEGCSFDGNQLSENQLDSPSVSSVLPCFMGWIPQDGLDLLTL</sequence>
<evidence type="ECO:0000259" key="3">
    <source>
        <dbReference type="Pfam" id="PF18199"/>
    </source>
</evidence>
<feature type="domain" description="Dynein heavy chain region D6 P-loop" evidence="1">
    <location>
        <begin position="1"/>
        <end position="75"/>
    </location>
</feature>
<evidence type="ECO:0000259" key="2">
    <source>
        <dbReference type="Pfam" id="PF18198"/>
    </source>
</evidence>
<evidence type="ECO:0000313" key="5">
    <source>
        <dbReference type="Proteomes" id="UP000233060"/>
    </source>
</evidence>
<dbReference type="GO" id="GO:0008569">
    <property type="term" value="F:minus-end-directed microtubule motor activity"/>
    <property type="evidence" value="ECO:0007669"/>
    <property type="project" value="InterPro"/>
</dbReference>
<evidence type="ECO:0000313" key="4">
    <source>
        <dbReference type="Ensembl" id="ENSCATP00000008128.1"/>
    </source>
</evidence>
<dbReference type="GO" id="GO:0045505">
    <property type="term" value="F:dynein intermediate chain binding"/>
    <property type="evidence" value="ECO:0007669"/>
    <property type="project" value="InterPro"/>
</dbReference>
<dbReference type="FunFam" id="1.20.1270.280:FF:000006">
    <property type="entry name" value="Dynein cytoplasmic 2 heavy chain 1"/>
    <property type="match status" value="1"/>
</dbReference>
<protein>
    <submittedName>
        <fullName evidence="4">Dynein cytoplasmic 2 heavy chain 1</fullName>
    </submittedName>
</protein>
<dbReference type="InterPro" id="IPR027417">
    <property type="entry name" value="P-loop_NTPase"/>
</dbReference>
<dbReference type="PANTHER" id="PTHR45703:SF22">
    <property type="entry name" value="DYNEIN CYTOPLASMIC 2 HEAVY CHAIN 1"/>
    <property type="match status" value="1"/>
</dbReference>
<accession>A0A2K5L5A4</accession>
<dbReference type="InterPro" id="IPR041228">
    <property type="entry name" value="Dynein_C"/>
</dbReference>
<dbReference type="Ensembl" id="ENSCATT00000028007.1">
    <property type="protein sequence ID" value="ENSCATP00000008128.1"/>
    <property type="gene ID" value="ENSCATG00000022191.1"/>
</dbReference>
<reference evidence="4" key="2">
    <citation type="submission" date="2025-09" db="UniProtKB">
        <authorList>
            <consortium name="Ensembl"/>
        </authorList>
    </citation>
    <scope>IDENTIFICATION</scope>
</reference>
<feature type="domain" description="Dynein heavy chain AAA lid" evidence="2">
    <location>
        <begin position="108"/>
        <end position="247"/>
    </location>
</feature>
<dbReference type="Gene3D" id="3.40.50.300">
    <property type="entry name" value="P-loop containing nucleotide triphosphate hydrolases"/>
    <property type="match status" value="1"/>
</dbReference>
<dbReference type="InterPro" id="IPR004273">
    <property type="entry name" value="Dynein_heavy_D6_P-loop"/>
</dbReference>
<dbReference type="FunFam" id="1.10.8.720:FF:000006">
    <property type="entry name" value="cytoplasmic dynein 2 heavy chain 1"/>
    <property type="match status" value="1"/>
</dbReference>
<dbReference type="Gene3D" id="1.10.8.720">
    <property type="entry name" value="Region D6 of dynein motor"/>
    <property type="match status" value="1"/>
</dbReference>
<dbReference type="InterPro" id="IPR041658">
    <property type="entry name" value="AAA_lid_11"/>
</dbReference>
<dbReference type="Gene3D" id="1.20.1270.280">
    <property type="match status" value="1"/>
</dbReference>
<gene>
    <name evidence="4" type="primary">DYNC2H1</name>
</gene>
<dbReference type="InterPro" id="IPR042219">
    <property type="entry name" value="AAA_lid_11_sf"/>
</dbReference>
<dbReference type="Pfam" id="PF18198">
    <property type="entry name" value="AAA_lid_11"/>
    <property type="match status" value="1"/>
</dbReference>
<dbReference type="GO" id="GO:0030286">
    <property type="term" value="C:dynein complex"/>
    <property type="evidence" value="ECO:0007669"/>
    <property type="project" value="InterPro"/>
</dbReference>
<dbReference type="Bgee" id="ENSCATG00000022191">
    <property type="expression patterns" value="Expressed in pituitary gland and 12 other cell types or tissues"/>
</dbReference>
<dbReference type="PANTHER" id="PTHR45703">
    <property type="entry name" value="DYNEIN HEAVY CHAIN"/>
    <property type="match status" value="1"/>
</dbReference>
<dbReference type="AlphaFoldDB" id="A0A2K5L5A4"/>
<dbReference type="InterPro" id="IPR026983">
    <property type="entry name" value="DHC"/>
</dbReference>
<evidence type="ECO:0000259" key="1">
    <source>
        <dbReference type="Pfam" id="PF03028"/>
    </source>
</evidence>
<reference evidence="4" key="1">
    <citation type="submission" date="2025-08" db="UniProtKB">
        <authorList>
            <consortium name="Ensembl"/>
        </authorList>
    </citation>
    <scope>IDENTIFICATION</scope>
</reference>
<dbReference type="Pfam" id="PF18199">
    <property type="entry name" value="Dynein_C"/>
    <property type="match status" value="1"/>
</dbReference>
<dbReference type="InterPro" id="IPR043160">
    <property type="entry name" value="Dynein_C_barrel"/>
</dbReference>
<proteinExistence type="predicted"/>
<dbReference type="GO" id="GO:0051959">
    <property type="term" value="F:dynein light intermediate chain binding"/>
    <property type="evidence" value="ECO:0007669"/>
    <property type="project" value="InterPro"/>
</dbReference>
<dbReference type="Gene3D" id="3.10.490.20">
    <property type="match status" value="1"/>
</dbReference>
<dbReference type="GO" id="GO:0007018">
    <property type="term" value="P:microtubule-based movement"/>
    <property type="evidence" value="ECO:0007669"/>
    <property type="project" value="InterPro"/>
</dbReference>
<keyword evidence="5" id="KW-1185">Reference proteome</keyword>
<feature type="domain" description="Dynein heavy chain C-terminal" evidence="3">
    <location>
        <begin position="292"/>
        <end position="482"/>
    </location>
</feature>